<evidence type="ECO:0000256" key="2">
    <source>
        <dbReference type="ARBA" id="ARBA00022448"/>
    </source>
</evidence>
<dbReference type="Gene3D" id="1.20.1720.10">
    <property type="entry name" value="Multidrug resistance protein D"/>
    <property type="match status" value="1"/>
</dbReference>
<dbReference type="RefSeq" id="WP_190916184.1">
    <property type="nucleotide sequence ID" value="NZ_JACXIZ010000013.1"/>
</dbReference>
<reference evidence="9" key="1">
    <citation type="submission" date="2020-09" db="EMBL/GenBank/DDBJ databases">
        <title>A novel bacterium of genus Paenibacillus, isolated from South China Sea.</title>
        <authorList>
            <person name="Huang H."/>
            <person name="Mo K."/>
            <person name="Hu Y."/>
        </authorList>
    </citation>
    <scope>NUCLEOTIDE SEQUENCE</scope>
    <source>
        <strain evidence="9">IB182496</strain>
    </source>
</reference>
<evidence type="ECO:0000313" key="10">
    <source>
        <dbReference type="Proteomes" id="UP000621560"/>
    </source>
</evidence>
<feature type="transmembrane region" description="Helical" evidence="7">
    <location>
        <begin position="291"/>
        <end position="309"/>
    </location>
</feature>
<evidence type="ECO:0000313" key="9">
    <source>
        <dbReference type="EMBL" id="MBD2845005.1"/>
    </source>
</evidence>
<feature type="transmembrane region" description="Helical" evidence="7">
    <location>
        <begin position="321"/>
        <end position="340"/>
    </location>
</feature>
<feature type="transmembrane region" description="Helical" evidence="7">
    <location>
        <begin position="197"/>
        <end position="215"/>
    </location>
</feature>
<evidence type="ECO:0000256" key="3">
    <source>
        <dbReference type="ARBA" id="ARBA00022475"/>
    </source>
</evidence>
<sequence>MQHAQKEAPPKGLVAALCFVLFFSVMNATMFNVALPAIATDFRLGSSTVSWVVTGYSVLYALGSLLFGKLADKYPLKRLITTGLLLFAAASAFGFFADSFAWLLVARFAQAAGASCVPALVMLIPIRFFPAERRGRVMGVIASTIAFSSGVGPILGGFVAGQFHWNGLFLISLAALAALPFIRRALPAETARSGEKVDLLGAGLLGAGVASLMLAVTQFSLLWLLAAVLLTGLFVLRASRAPNPFIRLSLLRNSAFVNGLIASFAALFCVFGIFILTPLMLGQLYDLDARMIGFVLFPAAMLAALIGRAGGSLVDRRGSRYTLMAALLAMGAGLLALSAVTGTRVWLIALVLPLINVPFTFVQTALAKAVSAVLPQEQTGIGMGIYNLVNFLSGAISGAIVSKAAEFDGGHLNITALGDRSMYGFIYFALMLIVLATMIWVYARIERTASHAKAGRQAER</sequence>
<proteinExistence type="predicted"/>
<keyword evidence="2" id="KW-0813">Transport</keyword>
<evidence type="ECO:0000256" key="1">
    <source>
        <dbReference type="ARBA" id="ARBA00004651"/>
    </source>
</evidence>
<dbReference type="PROSITE" id="PS50850">
    <property type="entry name" value="MFS"/>
    <property type="match status" value="1"/>
</dbReference>
<dbReference type="GO" id="GO:0005886">
    <property type="term" value="C:plasma membrane"/>
    <property type="evidence" value="ECO:0007669"/>
    <property type="project" value="UniProtKB-SubCell"/>
</dbReference>
<keyword evidence="4 7" id="KW-0812">Transmembrane</keyword>
<dbReference type="Proteomes" id="UP000621560">
    <property type="component" value="Unassembled WGS sequence"/>
</dbReference>
<feature type="transmembrane region" description="Helical" evidence="7">
    <location>
        <begin position="51"/>
        <end position="71"/>
    </location>
</feature>
<evidence type="ECO:0000256" key="5">
    <source>
        <dbReference type="ARBA" id="ARBA00022989"/>
    </source>
</evidence>
<dbReference type="GO" id="GO:0022857">
    <property type="term" value="F:transmembrane transporter activity"/>
    <property type="evidence" value="ECO:0007669"/>
    <property type="project" value="InterPro"/>
</dbReference>
<dbReference type="InterPro" id="IPR011701">
    <property type="entry name" value="MFS"/>
</dbReference>
<feature type="transmembrane region" description="Helical" evidence="7">
    <location>
        <begin position="221"/>
        <end position="239"/>
    </location>
</feature>
<dbReference type="InterPro" id="IPR020846">
    <property type="entry name" value="MFS_dom"/>
</dbReference>
<feature type="transmembrane region" description="Helical" evidence="7">
    <location>
        <begin position="422"/>
        <end position="443"/>
    </location>
</feature>
<comment type="caution">
    <text evidence="9">The sequence shown here is derived from an EMBL/GenBank/DDBJ whole genome shotgun (WGS) entry which is preliminary data.</text>
</comment>
<dbReference type="Pfam" id="PF07690">
    <property type="entry name" value="MFS_1"/>
    <property type="match status" value="1"/>
</dbReference>
<dbReference type="SUPFAM" id="SSF103473">
    <property type="entry name" value="MFS general substrate transporter"/>
    <property type="match status" value="1"/>
</dbReference>
<evidence type="ECO:0000259" key="8">
    <source>
        <dbReference type="PROSITE" id="PS50850"/>
    </source>
</evidence>
<feature type="transmembrane region" description="Helical" evidence="7">
    <location>
        <begin position="346"/>
        <end position="367"/>
    </location>
</feature>
<accession>A0A927BSR7</accession>
<evidence type="ECO:0000256" key="6">
    <source>
        <dbReference type="ARBA" id="ARBA00023136"/>
    </source>
</evidence>
<feature type="transmembrane region" description="Helical" evidence="7">
    <location>
        <begin position="12"/>
        <end position="39"/>
    </location>
</feature>
<feature type="transmembrane region" description="Helical" evidence="7">
    <location>
        <begin position="165"/>
        <end position="185"/>
    </location>
</feature>
<dbReference type="EMBL" id="JACXIZ010000013">
    <property type="protein sequence ID" value="MBD2845005.1"/>
    <property type="molecule type" value="Genomic_DNA"/>
</dbReference>
<evidence type="ECO:0000256" key="4">
    <source>
        <dbReference type="ARBA" id="ARBA00022692"/>
    </source>
</evidence>
<dbReference type="PRINTS" id="PR01036">
    <property type="entry name" value="TCRTETB"/>
</dbReference>
<keyword evidence="5 7" id="KW-1133">Transmembrane helix</keyword>
<feature type="transmembrane region" description="Helical" evidence="7">
    <location>
        <begin position="137"/>
        <end position="159"/>
    </location>
</feature>
<dbReference type="AlphaFoldDB" id="A0A927BSR7"/>
<name>A0A927BSR7_9BACL</name>
<dbReference type="InterPro" id="IPR036259">
    <property type="entry name" value="MFS_trans_sf"/>
</dbReference>
<feature type="transmembrane region" description="Helical" evidence="7">
    <location>
        <begin position="83"/>
        <end position="105"/>
    </location>
</feature>
<protein>
    <submittedName>
        <fullName evidence="9">MFS transporter</fullName>
    </submittedName>
</protein>
<keyword evidence="10" id="KW-1185">Reference proteome</keyword>
<gene>
    <name evidence="9" type="ORF">IDH44_07370</name>
</gene>
<keyword evidence="6 7" id="KW-0472">Membrane</keyword>
<feature type="transmembrane region" description="Helical" evidence="7">
    <location>
        <begin position="379"/>
        <end position="402"/>
    </location>
</feature>
<dbReference type="Gene3D" id="1.20.1250.20">
    <property type="entry name" value="MFS general substrate transporter like domains"/>
    <property type="match status" value="1"/>
</dbReference>
<comment type="subcellular location">
    <subcellularLocation>
        <location evidence="1">Cell membrane</location>
        <topology evidence="1">Multi-pass membrane protein</topology>
    </subcellularLocation>
</comment>
<feature type="transmembrane region" description="Helical" evidence="7">
    <location>
        <begin position="260"/>
        <end position="285"/>
    </location>
</feature>
<evidence type="ECO:0000256" key="7">
    <source>
        <dbReference type="SAM" id="Phobius"/>
    </source>
</evidence>
<feature type="domain" description="Major facilitator superfamily (MFS) profile" evidence="8">
    <location>
        <begin position="13"/>
        <end position="447"/>
    </location>
</feature>
<dbReference type="PANTHER" id="PTHR42718:SF46">
    <property type="entry name" value="BLR6921 PROTEIN"/>
    <property type="match status" value="1"/>
</dbReference>
<dbReference type="PANTHER" id="PTHR42718">
    <property type="entry name" value="MAJOR FACILITATOR SUPERFAMILY MULTIDRUG TRANSPORTER MFSC"/>
    <property type="match status" value="1"/>
</dbReference>
<organism evidence="9 10">
    <name type="scientific">Paenibacillus sabuli</name>
    <dbReference type="NCBI Taxonomy" id="2772509"/>
    <lineage>
        <taxon>Bacteria</taxon>
        <taxon>Bacillati</taxon>
        <taxon>Bacillota</taxon>
        <taxon>Bacilli</taxon>
        <taxon>Bacillales</taxon>
        <taxon>Paenibacillaceae</taxon>
        <taxon>Paenibacillus</taxon>
    </lineage>
</organism>
<feature type="transmembrane region" description="Helical" evidence="7">
    <location>
        <begin position="111"/>
        <end position="130"/>
    </location>
</feature>
<keyword evidence="3" id="KW-1003">Cell membrane</keyword>